<sequence>MSTPGGSDPSRSLSFPTSTAATFSSYATEESVVPDEGMTIPMPYRGGGMIEEFSLDDEFGVTQSDDQPVVVFPEEVPARVATPDRLQQRHGTPDPVILVNAGGKPWRSGLFACFKDPISGYRGLSAEILRERSLQATQNTAPQIQTMKRGITLGHWKSTFTYEEIARATNGFSSDNLLGQGGFGYVYRGLLPNGKEIAVKRLKARSRQGEHEFQAEVEIISRIHHRHLVSLVGYCIHGNQRMLAYEFVPNNNLKIHLHGKSRPTMDWQTRVKIALGCAKGLSYLHEDCQPKIIHRDIKAANILLDSQFEAKVADFGLSKYMGDGHTHVSTGVKGTFGYISPEYASSGKLTEKVDVFSFGVVLLELITGLEPTNTNRDASLVEWVRPKLKKAIQDQNFDSLVDPRLQNMYNHGQMSRMVTCAAACVRYSAHRRPKMSQIVRILEEDAFVLDLTPIEENPQLQSSLYSAPGGSTSSSSVPNYEFGTT</sequence>
<comment type="caution">
    <text evidence="1">The sequence shown here is derived from an EMBL/GenBank/DDBJ whole genome shotgun (WGS) entry which is preliminary data.</text>
</comment>
<proteinExistence type="predicted"/>
<evidence type="ECO:0000313" key="2">
    <source>
        <dbReference type="Proteomes" id="UP001057402"/>
    </source>
</evidence>
<accession>A0ACB9RFB2</accession>
<reference evidence="2" key="1">
    <citation type="journal article" date="2023" name="Front. Plant Sci.">
        <title>Chromosomal-level genome assembly of Melastoma candidum provides insights into trichome evolution.</title>
        <authorList>
            <person name="Zhong Y."/>
            <person name="Wu W."/>
            <person name="Sun C."/>
            <person name="Zou P."/>
            <person name="Liu Y."/>
            <person name="Dai S."/>
            <person name="Zhou R."/>
        </authorList>
    </citation>
    <scope>NUCLEOTIDE SEQUENCE [LARGE SCALE GENOMIC DNA]</scope>
</reference>
<name>A0ACB9RFB2_9MYRT</name>
<organism evidence="1 2">
    <name type="scientific">Melastoma candidum</name>
    <dbReference type="NCBI Taxonomy" id="119954"/>
    <lineage>
        <taxon>Eukaryota</taxon>
        <taxon>Viridiplantae</taxon>
        <taxon>Streptophyta</taxon>
        <taxon>Embryophyta</taxon>
        <taxon>Tracheophyta</taxon>
        <taxon>Spermatophyta</taxon>
        <taxon>Magnoliopsida</taxon>
        <taxon>eudicotyledons</taxon>
        <taxon>Gunneridae</taxon>
        <taxon>Pentapetalae</taxon>
        <taxon>rosids</taxon>
        <taxon>malvids</taxon>
        <taxon>Myrtales</taxon>
        <taxon>Melastomataceae</taxon>
        <taxon>Melastomatoideae</taxon>
        <taxon>Melastomateae</taxon>
        <taxon>Melastoma</taxon>
    </lineage>
</organism>
<dbReference type="EMBL" id="CM042883">
    <property type="protein sequence ID" value="KAI4377655.1"/>
    <property type="molecule type" value="Genomic_DNA"/>
</dbReference>
<evidence type="ECO:0000313" key="1">
    <source>
        <dbReference type="EMBL" id="KAI4377655.1"/>
    </source>
</evidence>
<gene>
    <name evidence="1" type="ORF">MLD38_015247</name>
</gene>
<keyword evidence="2" id="KW-1185">Reference proteome</keyword>
<protein>
    <submittedName>
        <fullName evidence="1">Uncharacterized protein</fullName>
    </submittedName>
</protein>
<dbReference type="Proteomes" id="UP001057402">
    <property type="component" value="Chromosome 4"/>
</dbReference>